<dbReference type="InterPro" id="IPR014846">
    <property type="entry name" value="DUF1786_pyruvate_format-lyase"/>
</dbReference>
<dbReference type="EMBL" id="WAIE01000009">
    <property type="protein sequence ID" value="KAB1439037.1"/>
    <property type="molecule type" value="Genomic_DNA"/>
</dbReference>
<proteinExistence type="predicted"/>
<name>A0A6N6MYA1_9BACT</name>
<accession>A0A6N6MYA1</accession>
<gene>
    <name evidence="1" type="ORF">F8A88_14635</name>
</gene>
<dbReference type="AlphaFoldDB" id="A0A6N6MYA1"/>
<protein>
    <recommendedName>
        <fullName evidence="3">DUF1786 domain-containing protein</fullName>
    </recommendedName>
</protein>
<dbReference type="Proteomes" id="UP000438699">
    <property type="component" value="Unassembled WGS sequence"/>
</dbReference>
<keyword evidence="2" id="KW-1185">Reference proteome</keyword>
<reference evidence="1 2" key="1">
    <citation type="journal article" date="2017" name="Int. J. Syst. Evol. Microbiol.">
        <title>Desulfovibrio senegalensis sp. nov., a mesophilic sulfate reducer isolated from marine sediment.</title>
        <authorList>
            <person name="Thioye A."/>
            <person name="Gam Z.B.A."/>
            <person name="Mbengue M."/>
            <person name="Cayol J.L."/>
            <person name="Joseph-Bartoli M."/>
            <person name="Toure-Kane C."/>
            <person name="Labat M."/>
        </authorList>
    </citation>
    <scope>NUCLEOTIDE SEQUENCE [LARGE SCALE GENOMIC DNA]</scope>
    <source>
        <strain evidence="1 2">DSM 101509</strain>
    </source>
</reference>
<sequence>MNATTLCLDIGSGTQDVLLHIPDREPENCPKFVLPSPALQVGKRIAELTRQQKAIWLHGHNMGGGVTRFVRAHLKAGLAVSAQPSAAYTMGDDLTRVESMGVTLSEDCPDGHEPVLFSDFDRSWWERFFEAAELDWPDRIAACAQDHGFHPGTSNRIGRFKLWEQLLGDGQGRPESLLFQDVPSMMTRLADLQACIGNGPVADTGAAAVLGALYVVEIEEQSHSRGITLVNVGNSHTVAFLLYRGRIFGIYEHHTGLLDEKTLWQDLHSFREGRLAHQNVFDANGHGCLTLPLPEGAQGFAPVHVLGPRRAMLENHDVSFPSPGGDMMLAGSFGLIKGMAMQG</sequence>
<evidence type="ECO:0000313" key="1">
    <source>
        <dbReference type="EMBL" id="KAB1439037.1"/>
    </source>
</evidence>
<dbReference type="Pfam" id="PF08735">
    <property type="entry name" value="DUF1786"/>
    <property type="match status" value="1"/>
</dbReference>
<dbReference type="OrthoDB" id="9777509at2"/>
<organism evidence="1 2">
    <name type="scientific">Pseudodesulfovibrio senegalensis</name>
    <dbReference type="NCBI Taxonomy" id="1721087"/>
    <lineage>
        <taxon>Bacteria</taxon>
        <taxon>Pseudomonadati</taxon>
        <taxon>Thermodesulfobacteriota</taxon>
        <taxon>Desulfovibrionia</taxon>
        <taxon>Desulfovibrionales</taxon>
        <taxon>Desulfovibrionaceae</taxon>
    </lineage>
</organism>
<comment type="caution">
    <text evidence="1">The sequence shown here is derived from an EMBL/GenBank/DDBJ whole genome shotgun (WGS) entry which is preliminary data.</text>
</comment>
<evidence type="ECO:0008006" key="3">
    <source>
        <dbReference type="Google" id="ProtNLM"/>
    </source>
</evidence>
<evidence type="ECO:0000313" key="2">
    <source>
        <dbReference type="Proteomes" id="UP000438699"/>
    </source>
</evidence>